<accession>A0ABD1HTS4</accession>
<sequence>MLPSPADPSSPISDSLLFIGNLSAYLSLFGRRSLSTSPLLSRQQNAPPVVTITKPTLLLSLSSSPHHPPFSSKM</sequence>
<evidence type="ECO:0000313" key="1">
    <source>
        <dbReference type="EMBL" id="KAL1559577.1"/>
    </source>
</evidence>
<dbReference type="EMBL" id="JBEAFC010000004">
    <property type="protein sequence ID" value="KAL1559577.1"/>
    <property type="molecule type" value="Genomic_DNA"/>
</dbReference>
<evidence type="ECO:0000313" key="2">
    <source>
        <dbReference type="Proteomes" id="UP001567538"/>
    </source>
</evidence>
<organism evidence="1 2">
    <name type="scientific">Salvia divinorum</name>
    <name type="common">Maria pastora</name>
    <name type="synonym">Diviner's sage</name>
    <dbReference type="NCBI Taxonomy" id="28513"/>
    <lineage>
        <taxon>Eukaryota</taxon>
        <taxon>Viridiplantae</taxon>
        <taxon>Streptophyta</taxon>
        <taxon>Embryophyta</taxon>
        <taxon>Tracheophyta</taxon>
        <taxon>Spermatophyta</taxon>
        <taxon>Magnoliopsida</taxon>
        <taxon>eudicotyledons</taxon>
        <taxon>Gunneridae</taxon>
        <taxon>Pentapetalae</taxon>
        <taxon>asterids</taxon>
        <taxon>lamiids</taxon>
        <taxon>Lamiales</taxon>
        <taxon>Lamiaceae</taxon>
        <taxon>Nepetoideae</taxon>
        <taxon>Mentheae</taxon>
        <taxon>Salviinae</taxon>
        <taxon>Salvia</taxon>
        <taxon>Salvia subgen. Calosphace</taxon>
    </lineage>
</organism>
<keyword evidence="2" id="KW-1185">Reference proteome</keyword>
<name>A0ABD1HTS4_SALDI</name>
<comment type="caution">
    <text evidence="1">The sequence shown here is derived from an EMBL/GenBank/DDBJ whole genome shotgun (WGS) entry which is preliminary data.</text>
</comment>
<dbReference type="Proteomes" id="UP001567538">
    <property type="component" value="Unassembled WGS sequence"/>
</dbReference>
<dbReference type="AlphaFoldDB" id="A0ABD1HTS4"/>
<reference evidence="1 2" key="1">
    <citation type="submission" date="2024-06" db="EMBL/GenBank/DDBJ databases">
        <title>A chromosome level genome sequence of Diviner's sage (Salvia divinorum).</title>
        <authorList>
            <person name="Ford S.A."/>
            <person name="Ro D.-K."/>
            <person name="Ness R.W."/>
            <person name="Phillips M.A."/>
        </authorList>
    </citation>
    <scope>NUCLEOTIDE SEQUENCE [LARGE SCALE GENOMIC DNA]</scope>
    <source>
        <strain evidence="1">SAF-2024a</strain>
        <tissue evidence="1">Leaf</tissue>
    </source>
</reference>
<gene>
    <name evidence="1" type="ORF">AAHA92_09905</name>
</gene>
<protein>
    <submittedName>
        <fullName evidence="1">Uncharacterized protein</fullName>
    </submittedName>
</protein>
<proteinExistence type="predicted"/>